<dbReference type="InterPro" id="IPR028979">
    <property type="entry name" value="Ser_kin/Pase_Hpr-like_N_sf"/>
</dbReference>
<evidence type="ECO:0000256" key="6">
    <source>
        <dbReference type="ARBA" id="ARBA00012707"/>
    </source>
</evidence>
<dbReference type="SUPFAM" id="SSF53659">
    <property type="entry name" value="Isocitrate/Isopropylmalate dehydrogenase-like"/>
    <property type="match status" value="1"/>
</dbReference>
<evidence type="ECO:0000256" key="8">
    <source>
        <dbReference type="ARBA" id="ARBA00022490"/>
    </source>
</evidence>
<dbReference type="RefSeq" id="WP_311714540.1">
    <property type="nucleotide sequence ID" value="NZ_JAVREZ010000004.1"/>
</dbReference>
<dbReference type="InterPro" id="IPR027417">
    <property type="entry name" value="P-loop_NTPase"/>
</dbReference>
<evidence type="ECO:0000313" key="16">
    <source>
        <dbReference type="EMBL" id="MDT0481428.1"/>
    </source>
</evidence>
<comment type="subcellular location">
    <subcellularLocation>
        <location evidence="2 13">Cytoplasm</location>
    </subcellularLocation>
</comment>
<dbReference type="InterPro" id="IPR002505">
    <property type="entry name" value="PTA_PTB"/>
</dbReference>
<dbReference type="Pfam" id="PF13500">
    <property type="entry name" value="AAA_26"/>
    <property type="match status" value="1"/>
</dbReference>
<accession>A0ABU2V795</accession>
<name>A0ABU2V795_9ACTN</name>
<dbReference type="CDD" id="cd03109">
    <property type="entry name" value="DTBS"/>
    <property type="match status" value="1"/>
</dbReference>
<dbReference type="PIRSF" id="PIRSF006107">
    <property type="entry name" value="PhpActrans_proteobac"/>
    <property type="match status" value="1"/>
</dbReference>
<comment type="domain">
    <text evidence="13">The N-terminal region seems to be important for proper quaternary structure. The C-terminal region contains the substrate-binding site.</text>
</comment>
<dbReference type="InterPro" id="IPR050500">
    <property type="entry name" value="Phos_Acetyltrans/Butyryltrans"/>
</dbReference>
<keyword evidence="8 13" id="KW-0963">Cytoplasm</keyword>
<dbReference type="InterPro" id="IPR010766">
    <property type="entry name" value="DRTGG"/>
</dbReference>
<dbReference type="SUPFAM" id="SSF52540">
    <property type="entry name" value="P-loop containing nucleoside triphosphate hydrolases"/>
    <property type="match status" value="1"/>
</dbReference>
<dbReference type="InterPro" id="IPR016475">
    <property type="entry name" value="P-Actrans_bac"/>
</dbReference>
<evidence type="ECO:0000256" key="3">
    <source>
        <dbReference type="ARBA" id="ARBA00004989"/>
    </source>
</evidence>
<dbReference type="Gene3D" id="3.40.1390.20">
    <property type="entry name" value="HprK N-terminal domain-like"/>
    <property type="match status" value="1"/>
</dbReference>
<keyword evidence="17" id="KW-1185">Reference proteome</keyword>
<dbReference type="Gene3D" id="3.40.50.300">
    <property type="entry name" value="P-loop containing nucleotide triphosphate hydrolases"/>
    <property type="match status" value="1"/>
</dbReference>
<dbReference type="NCBIfam" id="TIGR00651">
    <property type="entry name" value="pta"/>
    <property type="match status" value="1"/>
</dbReference>
<dbReference type="Proteomes" id="UP001183824">
    <property type="component" value="Unassembled WGS sequence"/>
</dbReference>
<dbReference type="NCBIfam" id="NF007233">
    <property type="entry name" value="PRK09653.1"/>
    <property type="match status" value="1"/>
</dbReference>
<dbReference type="InterPro" id="IPR004614">
    <property type="entry name" value="P_AcTrfase"/>
</dbReference>
<evidence type="ECO:0000256" key="5">
    <source>
        <dbReference type="ARBA" id="ARBA00009786"/>
    </source>
</evidence>
<comment type="similarity">
    <text evidence="5 13">In the N-terminal section; belongs to the CobB/CobQ family.</text>
</comment>
<evidence type="ECO:0000256" key="10">
    <source>
        <dbReference type="ARBA" id="ARBA00023315"/>
    </source>
</evidence>
<dbReference type="EMBL" id="JAVREZ010000004">
    <property type="protein sequence ID" value="MDT0481428.1"/>
    <property type="molecule type" value="Genomic_DNA"/>
</dbReference>
<dbReference type="Pfam" id="PF01515">
    <property type="entry name" value="PTA_PTB"/>
    <property type="match status" value="1"/>
</dbReference>
<evidence type="ECO:0000256" key="11">
    <source>
        <dbReference type="ARBA" id="ARBA00031108"/>
    </source>
</evidence>
<evidence type="ECO:0000256" key="7">
    <source>
        <dbReference type="ARBA" id="ARBA00021528"/>
    </source>
</evidence>
<dbReference type="EC" id="2.3.1.8" evidence="6 13"/>
<dbReference type="Gene3D" id="3.40.50.10950">
    <property type="match status" value="1"/>
</dbReference>
<sequence length="699" mass="74279">MTRSVYVTGIDRGDGRQVVELGVMELLTRQVDRVGVFRPLVHHSPDRLFELLRARYRLTQDPATVYGLDYHEASALQAEQGTDELVSTLVDRFHLVARDYDVVLVLGTDFADTQLPDELSLNARLANEFGASVIPVVGGRGQAAESVLAETRNAYRAYDGLGCDVLAMVTNRVARQDRDEIAERLSGRLPVPCYVVPDDSALAAPTVAQIGQTLGARVVLGDDSGLARDALDFVFGGAMLPNFLKALTPGCLVVTPGDRADLVVGSLAAHSAGTPPIAGVLLTLNEVPGDDVLTLAARLAPGTPVLSVAGTSFPTAAELFALEGKLNAATPRKAETALGLFERYADTADLARRVSTPSSDRLTPMMFEHKLLETARSDKRRVVLPEGTEPRVLHAAEVLLRRGVCDLTLLGPVDQIRKKAADLGIDLGDCQLIDPATSELRDAFAEKYAALRAHKGVTVELAYDVVSDVNYFGTLMVQEGLADGMVSGSVHSTAATIRPAFEIIKTKPDADIVSSVFFMCLADKVLVYGDCAVNPDPDAVQLADIAIQSAATAEQFGVEPRIAMLSYSTGTSGSGADVDKVREATELVRQRRPDLKIEGPIQYDAAVEPTVAQTKLPGSEVAGQASVLIFPDLNTGNNTYKAVQRSAGAIAVGPVLQGLRKPVNDLSRGALVSDIVNTVAITAIQAQTPTPATEKATAQ</sequence>
<organism evidence="16 17">
    <name type="scientific">Streptomyces doebereineriae</name>
    <dbReference type="NCBI Taxonomy" id="3075528"/>
    <lineage>
        <taxon>Bacteria</taxon>
        <taxon>Bacillati</taxon>
        <taxon>Actinomycetota</taxon>
        <taxon>Actinomycetes</taxon>
        <taxon>Kitasatosporales</taxon>
        <taxon>Streptomycetaceae</taxon>
        <taxon>Streptomyces</taxon>
    </lineage>
</organism>
<evidence type="ECO:0000259" key="15">
    <source>
        <dbReference type="Pfam" id="PF07085"/>
    </source>
</evidence>
<comment type="caution">
    <text evidence="16">The sequence shown here is derived from an EMBL/GenBank/DDBJ whole genome shotgun (WGS) entry which is preliminary data.</text>
</comment>
<evidence type="ECO:0000256" key="4">
    <source>
        <dbReference type="ARBA" id="ARBA00008756"/>
    </source>
</evidence>
<dbReference type="GO" id="GO:0008959">
    <property type="term" value="F:phosphate acetyltransferase activity"/>
    <property type="evidence" value="ECO:0007669"/>
    <property type="project" value="UniProtKB-EC"/>
</dbReference>
<dbReference type="NCBIfam" id="NF004167">
    <property type="entry name" value="PRK05632.1"/>
    <property type="match status" value="1"/>
</dbReference>
<evidence type="ECO:0000256" key="13">
    <source>
        <dbReference type="PIRNR" id="PIRNR006107"/>
    </source>
</evidence>
<comment type="catalytic activity">
    <reaction evidence="1 13">
        <text>acetyl-CoA + phosphate = acetyl phosphate + CoA</text>
        <dbReference type="Rhea" id="RHEA:19521"/>
        <dbReference type="ChEBI" id="CHEBI:22191"/>
        <dbReference type="ChEBI" id="CHEBI:43474"/>
        <dbReference type="ChEBI" id="CHEBI:57287"/>
        <dbReference type="ChEBI" id="CHEBI:57288"/>
        <dbReference type="EC" id="2.3.1.8"/>
    </reaction>
</comment>
<dbReference type="Pfam" id="PF07085">
    <property type="entry name" value="DRTGG"/>
    <property type="match status" value="1"/>
</dbReference>
<keyword evidence="10 13" id="KW-0012">Acyltransferase</keyword>
<evidence type="ECO:0000256" key="2">
    <source>
        <dbReference type="ARBA" id="ARBA00004496"/>
    </source>
</evidence>
<protein>
    <recommendedName>
        <fullName evidence="7 13">Phosphate acetyltransferase</fullName>
        <ecNumber evidence="6 13">2.3.1.8</ecNumber>
    </recommendedName>
    <alternativeName>
        <fullName evidence="11 13">Phosphotransacetylase</fullName>
    </alternativeName>
</protein>
<comment type="pathway">
    <text evidence="3 13">Metabolic intermediate biosynthesis; acetyl-CoA biosynthesis; acetyl-CoA from acetate: step 2/2.</text>
</comment>
<evidence type="ECO:0000256" key="1">
    <source>
        <dbReference type="ARBA" id="ARBA00000705"/>
    </source>
</evidence>
<feature type="domain" description="Phosphate acetyl/butaryl transferase" evidence="14">
    <location>
        <begin position="366"/>
        <end position="683"/>
    </location>
</feature>
<feature type="domain" description="DRTGG" evidence="15">
    <location>
        <begin position="210"/>
        <end position="319"/>
    </location>
</feature>
<keyword evidence="9 13" id="KW-0808">Transferase</keyword>
<dbReference type="PANTHER" id="PTHR43356">
    <property type="entry name" value="PHOSPHATE ACETYLTRANSFERASE"/>
    <property type="match status" value="1"/>
</dbReference>
<comment type="similarity">
    <text evidence="4 13">In the C-terminal section; belongs to the phosphate acetyltransferase and butyryltransferase family.</text>
</comment>
<evidence type="ECO:0000313" key="17">
    <source>
        <dbReference type="Proteomes" id="UP001183824"/>
    </source>
</evidence>
<evidence type="ECO:0000256" key="12">
    <source>
        <dbReference type="ARBA" id="ARBA00049955"/>
    </source>
</evidence>
<dbReference type="InterPro" id="IPR042113">
    <property type="entry name" value="P_AcTrfase_dom1"/>
</dbReference>
<dbReference type="InterPro" id="IPR042112">
    <property type="entry name" value="P_AcTrfase_dom2"/>
</dbReference>
<proteinExistence type="inferred from homology"/>
<evidence type="ECO:0000259" key="14">
    <source>
        <dbReference type="Pfam" id="PF01515"/>
    </source>
</evidence>
<dbReference type="SUPFAM" id="SSF75138">
    <property type="entry name" value="HprK N-terminal domain-like"/>
    <property type="match status" value="1"/>
</dbReference>
<dbReference type="Gene3D" id="3.40.50.10750">
    <property type="entry name" value="Isocitrate/Isopropylmalate dehydrogenase-like"/>
    <property type="match status" value="1"/>
</dbReference>
<dbReference type="PANTHER" id="PTHR43356:SF3">
    <property type="entry name" value="PHOSPHATE ACETYLTRANSFERASE"/>
    <property type="match status" value="1"/>
</dbReference>
<evidence type="ECO:0000256" key="9">
    <source>
        <dbReference type="ARBA" id="ARBA00022679"/>
    </source>
</evidence>
<gene>
    <name evidence="16" type="primary">pta</name>
    <name evidence="16" type="ORF">RNB18_14720</name>
</gene>
<reference evidence="17" key="1">
    <citation type="submission" date="2023-07" db="EMBL/GenBank/DDBJ databases">
        <title>30 novel species of actinomycetes from the DSMZ collection.</title>
        <authorList>
            <person name="Nouioui I."/>
        </authorList>
    </citation>
    <scope>NUCLEOTIDE SEQUENCE [LARGE SCALE GENOMIC DNA]</scope>
    <source>
        <strain evidence="17">DSM 41640</strain>
    </source>
</reference>
<comment type="function">
    <text evidence="12 13">Involved in acetate metabolism.</text>
</comment>